<name>A0A5B0N280_PUCGR</name>
<evidence type="ECO:0000313" key="3">
    <source>
        <dbReference type="Proteomes" id="UP000325313"/>
    </source>
</evidence>
<evidence type="ECO:0000256" key="1">
    <source>
        <dbReference type="SAM" id="MobiDB-lite"/>
    </source>
</evidence>
<comment type="caution">
    <text evidence="2">The sequence shown here is derived from an EMBL/GenBank/DDBJ whole genome shotgun (WGS) entry which is preliminary data.</text>
</comment>
<accession>A0A5B0N280</accession>
<dbReference type="AlphaFoldDB" id="A0A5B0N280"/>
<gene>
    <name evidence="2" type="ORF">PGTUg99_028452</name>
</gene>
<sequence length="99" mass="10764">MILSSRGSKHPVSDLVVETVPWTLIGTVGGTQGLKRPESRSGPNRDSRVGRQGFKSVGRWLRHRQSNPDVPSRSHQLLGRVPSATVWGTSEDLSIAPVV</sequence>
<evidence type="ECO:0000313" key="2">
    <source>
        <dbReference type="EMBL" id="KAA1083327.1"/>
    </source>
</evidence>
<feature type="region of interest" description="Disordered" evidence="1">
    <location>
        <begin position="27"/>
        <end position="58"/>
    </location>
</feature>
<proteinExistence type="predicted"/>
<reference evidence="2 3" key="1">
    <citation type="submission" date="2019-05" db="EMBL/GenBank/DDBJ databases">
        <title>Emergence of the Ug99 lineage of the wheat stem rust pathogen through somatic hybridization.</title>
        <authorList>
            <person name="Li F."/>
            <person name="Upadhyaya N.M."/>
            <person name="Sperschneider J."/>
            <person name="Matny O."/>
            <person name="Nguyen-Phuc H."/>
            <person name="Mago R."/>
            <person name="Raley C."/>
            <person name="Miller M.E."/>
            <person name="Silverstein K.A.T."/>
            <person name="Henningsen E."/>
            <person name="Hirsch C.D."/>
            <person name="Visser B."/>
            <person name="Pretorius Z.A."/>
            <person name="Steffenson B.J."/>
            <person name="Schwessinger B."/>
            <person name="Dodds P.N."/>
            <person name="Figueroa M."/>
        </authorList>
    </citation>
    <scope>NUCLEOTIDE SEQUENCE [LARGE SCALE GENOMIC DNA]</scope>
    <source>
        <strain evidence="2 3">Ug99</strain>
    </source>
</reference>
<feature type="compositionally biased region" description="Basic and acidic residues" evidence="1">
    <location>
        <begin position="35"/>
        <end position="49"/>
    </location>
</feature>
<organism evidence="2 3">
    <name type="scientific">Puccinia graminis f. sp. tritici</name>
    <dbReference type="NCBI Taxonomy" id="56615"/>
    <lineage>
        <taxon>Eukaryota</taxon>
        <taxon>Fungi</taxon>
        <taxon>Dikarya</taxon>
        <taxon>Basidiomycota</taxon>
        <taxon>Pucciniomycotina</taxon>
        <taxon>Pucciniomycetes</taxon>
        <taxon>Pucciniales</taxon>
        <taxon>Pucciniaceae</taxon>
        <taxon>Puccinia</taxon>
    </lineage>
</organism>
<protein>
    <submittedName>
        <fullName evidence="2">Uncharacterized protein</fullName>
    </submittedName>
</protein>
<dbReference type="Proteomes" id="UP000325313">
    <property type="component" value="Unassembled WGS sequence"/>
</dbReference>
<dbReference type="EMBL" id="VDEP01000438">
    <property type="protein sequence ID" value="KAA1083327.1"/>
    <property type="molecule type" value="Genomic_DNA"/>
</dbReference>